<evidence type="ECO:0000256" key="1">
    <source>
        <dbReference type="SAM" id="MobiDB-lite"/>
    </source>
</evidence>
<feature type="region of interest" description="Disordered" evidence="1">
    <location>
        <begin position="104"/>
        <end position="134"/>
    </location>
</feature>
<dbReference type="EMBL" id="AKHW03006061">
    <property type="protein sequence ID" value="KYO24582.1"/>
    <property type="molecule type" value="Genomic_DNA"/>
</dbReference>
<dbReference type="Proteomes" id="UP000050525">
    <property type="component" value="Unassembled WGS sequence"/>
</dbReference>
<proteinExistence type="predicted"/>
<sequence length="134" mass="14600">MSVLRPFLRCQHGGWLKHDEESWDSSAVTGFTVGPISRRAEHPQLEGQSRVVVTTLSWGYVSSHRYLAAMEHVSPEQGRGAPVLGSWCQYIVSLRVDTGHSHAPVQQLATPRGGVCTGEGDPARDRGGVWTGHS</sequence>
<evidence type="ECO:0000313" key="3">
    <source>
        <dbReference type="Proteomes" id="UP000050525"/>
    </source>
</evidence>
<name>A0A151MJ70_ALLMI</name>
<dbReference type="AlphaFoldDB" id="A0A151MJ70"/>
<reference evidence="2 3" key="1">
    <citation type="journal article" date="2012" name="Genome Biol.">
        <title>Sequencing three crocodilian genomes to illuminate the evolution of archosaurs and amniotes.</title>
        <authorList>
            <person name="St John J.A."/>
            <person name="Braun E.L."/>
            <person name="Isberg S.R."/>
            <person name="Miles L.G."/>
            <person name="Chong A.Y."/>
            <person name="Gongora J."/>
            <person name="Dalzell P."/>
            <person name="Moran C."/>
            <person name="Bed'hom B."/>
            <person name="Abzhanov A."/>
            <person name="Burgess S.C."/>
            <person name="Cooksey A.M."/>
            <person name="Castoe T.A."/>
            <person name="Crawford N.G."/>
            <person name="Densmore L.D."/>
            <person name="Drew J.C."/>
            <person name="Edwards S.V."/>
            <person name="Faircloth B.C."/>
            <person name="Fujita M.K."/>
            <person name="Greenwold M.J."/>
            <person name="Hoffmann F.G."/>
            <person name="Howard J.M."/>
            <person name="Iguchi T."/>
            <person name="Janes D.E."/>
            <person name="Khan S.Y."/>
            <person name="Kohno S."/>
            <person name="de Koning A.J."/>
            <person name="Lance S.L."/>
            <person name="McCarthy F.M."/>
            <person name="McCormack J.E."/>
            <person name="Merchant M.E."/>
            <person name="Peterson D.G."/>
            <person name="Pollock D.D."/>
            <person name="Pourmand N."/>
            <person name="Raney B.J."/>
            <person name="Roessler K.A."/>
            <person name="Sanford J.R."/>
            <person name="Sawyer R.H."/>
            <person name="Schmidt C.J."/>
            <person name="Triplett E.W."/>
            <person name="Tuberville T.D."/>
            <person name="Venegas-Anaya M."/>
            <person name="Howard J.T."/>
            <person name="Jarvis E.D."/>
            <person name="Guillette L.J.Jr."/>
            <person name="Glenn T.C."/>
            <person name="Green R.E."/>
            <person name="Ray D.A."/>
        </authorList>
    </citation>
    <scope>NUCLEOTIDE SEQUENCE [LARGE SCALE GENOMIC DNA]</scope>
    <source>
        <strain evidence="2">KSC_2009_1</strain>
    </source>
</reference>
<comment type="caution">
    <text evidence="2">The sequence shown here is derived from an EMBL/GenBank/DDBJ whole genome shotgun (WGS) entry which is preliminary data.</text>
</comment>
<evidence type="ECO:0000313" key="2">
    <source>
        <dbReference type="EMBL" id="KYO24582.1"/>
    </source>
</evidence>
<organism evidence="2 3">
    <name type="scientific">Alligator mississippiensis</name>
    <name type="common">American alligator</name>
    <dbReference type="NCBI Taxonomy" id="8496"/>
    <lineage>
        <taxon>Eukaryota</taxon>
        <taxon>Metazoa</taxon>
        <taxon>Chordata</taxon>
        <taxon>Craniata</taxon>
        <taxon>Vertebrata</taxon>
        <taxon>Euteleostomi</taxon>
        <taxon>Archelosauria</taxon>
        <taxon>Archosauria</taxon>
        <taxon>Crocodylia</taxon>
        <taxon>Alligatoridae</taxon>
        <taxon>Alligatorinae</taxon>
        <taxon>Alligator</taxon>
    </lineage>
</organism>
<keyword evidence="3" id="KW-1185">Reference proteome</keyword>
<gene>
    <name evidence="2" type="ORF">Y1Q_0023266</name>
</gene>
<accession>A0A151MJ70</accession>
<protein>
    <submittedName>
        <fullName evidence="2">Uncharacterized protein</fullName>
    </submittedName>
</protein>